<dbReference type="Pfam" id="PF00239">
    <property type="entry name" value="Resolvase"/>
    <property type="match status" value="1"/>
</dbReference>
<evidence type="ECO:0000313" key="8">
    <source>
        <dbReference type="EMBL" id="AEB91040.1"/>
    </source>
</evidence>
<dbReference type="Pfam" id="PF07508">
    <property type="entry name" value="Recombinase"/>
    <property type="match status" value="1"/>
</dbReference>
<feature type="domain" description="Resolvase/invertase-type recombinase catalytic" evidence="7">
    <location>
        <begin position="23"/>
        <end position="175"/>
    </location>
</feature>
<dbReference type="Gene3D" id="3.40.50.1390">
    <property type="entry name" value="Resolvase, N-terminal catalytic domain"/>
    <property type="match status" value="1"/>
</dbReference>
<dbReference type="GO" id="GO:0015074">
    <property type="term" value="P:DNA integration"/>
    <property type="evidence" value="ECO:0007669"/>
    <property type="project" value="UniProtKB-KW"/>
</dbReference>
<keyword evidence="1" id="KW-0229">DNA integration</keyword>
<dbReference type="CDD" id="cd00338">
    <property type="entry name" value="Ser_Recombinase"/>
    <property type="match status" value="1"/>
</dbReference>
<keyword evidence="8" id="KW-0614">Plasmid</keyword>
<dbReference type="InterPro" id="IPR036162">
    <property type="entry name" value="Resolvase-like_N_sf"/>
</dbReference>
<organism evidence="8">
    <name type="scientific">Streptomyces sp. Y27</name>
    <dbReference type="NCBI Taxonomy" id="701045"/>
    <lineage>
        <taxon>Bacteria</taxon>
        <taxon>Bacillati</taxon>
        <taxon>Actinomycetota</taxon>
        <taxon>Actinomycetes</taxon>
        <taxon>Kitasatosporales</taxon>
        <taxon>Streptomycetaceae</taxon>
        <taxon>Streptomyces</taxon>
    </lineage>
</organism>
<proteinExistence type="predicted"/>
<dbReference type="PROSITE" id="PS51736">
    <property type="entry name" value="RECOMBINASES_3"/>
    <property type="match status" value="1"/>
</dbReference>
<evidence type="ECO:0000256" key="6">
    <source>
        <dbReference type="SAM" id="MobiDB-lite"/>
    </source>
</evidence>
<feature type="compositionally biased region" description="Basic and acidic residues" evidence="6">
    <location>
        <begin position="262"/>
        <end position="281"/>
    </location>
</feature>
<dbReference type="SUPFAM" id="SSF53041">
    <property type="entry name" value="Resolvase-like"/>
    <property type="match status" value="1"/>
</dbReference>
<dbReference type="InterPro" id="IPR006118">
    <property type="entry name" value="Recombinase_CS"/>
</dbReference>
<name>F4Y9K1_9ACTN</name>
<evidence type="ECO:0000256" key="1">
    <source>
        <dbReference type="ARBA" id="ARBA00022908"/>
    </source>
</evidence>
<dbReference type="InterPro" id="IPR050639">
    <property type="entry name" value="SSR_resolvase"/>
</dbReference>
<evidence type="ECO:0000256" key="5">
    <source>
        <dbReference type="PROSITE-ProRule" id="PRU10137"/>
    </source>
</evidence>
<dbReference type="PANTHER" id="PTHR30461:SF23">
    <property type="entry name" value="DNA RECOMBINASE-RELATED"/>
    <property type="match status" value="1"/>
</dbReference>
<feature type="region of interest" description="Disordered" evidence="6">
    <location>
        <begin position="259"/>
        <end position="281"/>
    </location>
</feature>
<evidence type="ECO:0000256" key="2">
    <source>
        <dbReference type="ARBA" id="ARBA00023125"/>
    </source>
</evidence>
<reference evidence="8" key="1">
    <citation type="submission" date="2009-11" db="EMBL/GenBank/DDBJ databases">
        <authorList>
            <person name="Wang T."/>
            <person name="Qin Z."/>
        </authorList>
    </citation>
    <scope>NUCLEOTIDE SEQUENCE</scope>
    <source>
        <strain evidence="8">Y27</strain>
        <plasmid evidence="8">pWTY27</plasmid>
    </source>
</reference>
<dbReference type="GO" id="GO:0003677">
    <property type="term" value="F:DNA binding"/>
    <property type="evidence" value="ECO:0007669"/>
    <property type="project" value="UniProtKB-KW"/>
</dbReference>
<dbReference type="PROSITE" id="PS00397">
    <property type="entry name" value="RECOMBINASES_1"/>
    <property type="match status" value="1"/>
</dbReference>
<evidence type="ECO:0000256" key="4">
    <source>
        <dbReference type="PIRSR" id="PIRSR606118-50"/>
    </source>
</evidence>
<keyword evidence="2" id="KW-0238">DNA-binding</keyword>
<protein>
    <submittedName>
        <fullName evidence="8">Int</fullName>
    </submittedName>
</protein>
<evidence type="ECO:0000256" key="3">
    <source>
        <dbReference type="ARBA" id="ARBA00023172"/>
    </source>
</evidence>
<dbReference type="GO" id="GO:0000150">
    <property type="term" value="F:DNA strand exchange activity"/>
    <property type="evidence" value="ECO:0007669"/>
    <property type="project" value="InterPro"/>
</dbReference>
<dbReference type="AlphaFoldDB" id="F4Y9K1"/>
<evidence type="ECO:0000259" key="7">
    <source>
        <dbReference type="PROSITE" id="PS51736"/>
    </source>
</evidence>
<dbReference type="SMART" id="SM00857">
    <property type="entry name" value="Resolvase"/>
    <property type="match status" value="1"/>
</dbReference>
<keyword evidence="3" id="KW-0233">DNA recombination</keyword>
<dbReference type="EMBL" id="GU226194">
    <property type="protein sequence ID" value="AEB91040.1"/>
    <property type="molecule type" value="Genomic_DNA"/>
</dbReference>
<feature type="active site" description="O-(5'-phospho-DNA)-serine intermediate" evidence="4 5">
    <location>
        <position position="31"/>
    </location>
</feature>
<gene>
    <name evidence="8" type="ORF">pWTY27_12</name>
</gene>
<sequence>MLHLCQKSSTVPGMTTPHPERLRLVMYIRVSTAGQLDGYGLEAQEKDCRRWAKKHGHKLIKVCTDGAVSGKTTDDERPGLTEALGIIAAGDADGILAPTLDRLARELTVQEAALSVIWAYGRRAFTVDHGEHVPDDEDDPMRKFVRQVMGAAADLERGLIAKRLRNGRKTKAAAGGYAYGAPAYGQRAEDKTLTVDSNEAAVLDQMRTWQAEGVSIRAIADRLNTAGIPTKRGGRWHPTTVNRLLSPDARAAARQQSAQARAAEREQTKRQRADRILHRLT</sequence>
<dbReference type="PANTHER" id="PTHR30461">
    <property type="entry name" value="DNA-INVERTASE FROM LAMBDOID PROPHAGE"/>
    <property type="match status" value="1"/>
</dbReference>
<dbReference type="InterPro" id="IPR038109">
    <property type="entry name" value="DNA_bind_recomb_sf"/>
</dbReference>
<dbReference type="InterPro" id="IPR006119">
    <property type="entry name" value="Resolv_N"/>
</dbReference>
<geneLocation type="plasmid" evidence="8">
    <name>pWTY27</name>
</geneLocation>
<dbReference type="Gene3D" id="3.90.1750.20">
    <property type="entry name" value="Putative Large Serine Recombinase, Chain B, Domain 2"/>
    <property type="match status" value="1"/>
</dbReference>
<dbReference type="InterPro" id="IPR011109">
    <property type="entry name" value="DNA_bind_recombinase_dom"/>
</dbReference>
<accession>F4Y9K1</accession>